<comment type="similarity">
    <text evidence="8">Belongs to the BamA family.</text>
</comment>
<dbReference type="PIRSF" id="PIRSF006076">
    <property type="entry name" value="OM_assembly_OMP85"/>
    <property type="match status" value="1"/>
</dbReference>
<evidence type="ECO:0000313" key="11">
    <source>
        <dbReference type="EMBL" id="MFK4751101.1"/>
    </source>
</evidence>
<keyword evidence="12" id="KW-1185">Reference proteome</keyword>
<dbReference type="Pfam" id="PF01103">
    <property type="entry name" value="Omp85"/>
    <property type="match status" value="1"/>
</dbReference>
<comment type="caution">
    <text evidence="11">The sequence shown here is derived from an EMBL/GenBank/DDBJ whole genome shotgun (WGS) entry which is preliminary data.</text>
</comment>
<feature type="domain" description="POTRA" evidence="10">
    <location>
        <begin position="91"/>
        <end position="171"/>
    </location>
</feature>
<protein>
    <recommendedName>
        <fullName evidence="8 9">Outer membrane protein assembly factor BamA</fullName>
    </recommendedName>
</protein>
<feature type="domain" description="POTRA" evidence="10">
    <location>
        <begin position="23"/>
        <end position="90"/>
    </location>
</feature>
<feature type="domain" description="POTRA" evidence="10">
    <location>
        <begin position="174"/>
        <end position="262"/>
    </location>
</feature>
<dbReference type="PANTHER" id="PTHR12815:SF23">
    <property type="entry name" value="OUTER MEMBRANE PROTEIN ASSEMBLY FACTOR BAMA"/>
    <property type="match status" value="1"/>
</dbReference>
<sequence precursor="true">MRSLLFSLLVGLFSSIACADDSFVIEDIRLEGLQRVSAGTVFERLPINAGDRIDGNRLADVSRRLFATGFFNDIKVYRDGQVLIFQLVELPTITQIELEGNSAIPDDVLLDNLKLAGLAEGMVFKRSTLERIALELERQYVMQGRYDAHIETVVEALPRNRVALKINVEEGNVAAIAHINIVGNQAFSDDELLKQFSLQESNFWSWYAGDNKYSREKLAADQEALRSYYYDRGYLRFNIESTQVALAPEKDGVYITVNVTEGDVYKVRDIRLAGNLVLDEDEFKRFYNIQPGDVFSRSKVLSSSEGMIRRLGNDGYTFAKVDGSPKPDDETLEVDLTFFVEPGRRTYVRSVNFSGNDSTMDEVLRREMLQMEGGWASTEKIEAGKNRLNQLGFFKTVTVETPAVSGADDLIDVDYNVEEQMNGSLNFNIGYAGGSGMILGASVSQNNFLGSGNRMSMSVQKNKTVQSYNFSFLDPYYTIDGVSRGFNLFYRETDYNSLSSVSDYQTNAKGASVTFGYPITRRQRLSMSAGFTNTHMFEGSTVPAEILEFLDTEGDDFDEYTLGLNWRYNGLNRGMFPTAGIEQKLSVDLGVPGSDLTTYKLGYTANYYFPLFEDWSFRVRTELGYANGYGDQKQLPFFKNFRSGGLGSVRGYTSNSLGPRGLPEYTVVPVVQTDSDGNVLYETDELGKPVVDSSAPTVVYKTDEDGAAVAVSNSSQYKPIYDTDADGSAVTAPAYYETARSLGGNMLAEASLELIFPFPFVEDRSSLRSVLFFDAGNTFTDSCYTPNDADVPSLTSHPYCTEGLDLSDLRLSTGVGLTWITAIGPLTFVYSIPLNDQRGDRTEGFEFSLGQVF</sequence>
<feature type="domain" description="POTRA" evidence="10">
    <location>
        <begin position="346"/>
        <end position="420"/>
    </location>
</feature>
<evidence type="ECO:0000256" key="6">
    <source>
        <dbReference type="ARBA" id="ARBA00023136"/>
    </source>
</evidence>
<dbReference type="HAMAP" id="MF_01430">
    <property type="entry name" value="OM_assembly_BamA"/>
    <property type="match status" value="1"/>
</dbReference>
<keyword evidence="5 8" id="KW-0677">Repeat</keyword>
<comment type="subunit">
    <text evidence="8">Part of the Bam complex.</text>
</comment>
<keyword evidence="2 8" id="KW-1134">Transmembrane beta strand</keyword>
<dbReference type="NCBIfam" id="TIGR03303">
    <property type="entry name" value="OM_YaeT"/>
    <property type="match status" value="1"/>
</dbReference>
<keyword evidence="7 8" id="KW-0998">Cell outer membrane</keyword>
<dbReference type="InterPro" id="IPR000184">
    <property type="entry name" value="Bac_surfAg_D15"/>
</dbReference>
<keyword evidence="3 8" id="KW-0812">Transmembrane</keyword>
<dbReference type="Gene3D" id="2.40.160.50">
    <property type="entry name" value="membrane protein fhac: a member of the omp85/tpsb transporter family"/>
    <property type="match status" value="1"/>
</dbReference>
<dbReference type="RefSeq" id="WP_416204622.1">
    <property type="nucleotide sequence ID" value="NZ_JBBKTX010000002.1"/>
</dbReference>
<evidence type="ECO:0000313" key="12">
    <source>
        <dbReference type="Proteomes" id="UP001620597"/>
    </source>
</evidence>
<evidence type="ECO:0000256" key="3">
    <source>
        <dbReference type="ARBA" id="ARBA00022692"/>
    </source>
</evidence>
<dbReference type="PROSITE" id="PS51257">
    <property type="entry name" value="PROKAR_LIPOPROTEIN"/>
    <property type="match status" value="1"/>
</dbReference>
<evidence type="ECO:0000259" key="10">
    <source>
        <dbReference type="PROSITE" id="PS51779"/>
    </source>
</evidence>
<dbReference type="EMBL" id="JBBKTX010000002">
    <property type="protein sequence ID" value="MFK4751101.1"/>
    <property type="molecule type" value="Genomic_DNA"/>
</dbReference>
<dbReference type="Gene3D" id="3.10.20.310">
    <property type="entry name" value="membrane protein fhac"/>
    <property type="match status" value="5"/>
</dbReference>
<accession>A0ABW8NDW3</accession>
<dbReference type="PANTHER" id="PTHR12815">
    <property type="entry name" value="SORTING AND ASSEMBLY MACHINERY SAMM50 PROTEIN FAMILY MEMBER"/>
    <property type="match status" value="1"/>
</dbReference>
<evidence type="ECO:0000256" key="9">
    <source>
        <dbReference type="NCBIfam" id="TIGR03303"/>
    </source>
</evidence>
<gene>
    <name evidence="8 11" type="primary">bamA</name>
    <name evidence="11" type="ORF">WG929_01645</name>
</gene>
<reference evidence="11 12" key="1">
    <citation type="submission" date="2024-03" db="EMBL/GenBank/DDBJ databases">
        <title>High-quality draft genome sequence of Oceanobacter sp. wDCs-4.</title>
        <authorList>
            <person name="Dong C."/>
        </authorList>
    </citation>
    <scope>NUCLEOTIDE SEQUENCE [LARGE SCALE GENOMIC DNA]</scope>
    <source>
        <strain evidence="12">wDCs-4</strain>
    </source>
</reference>
<name>A0ABW8NDW3_9GAMM</name>
<keyword evidence="6 8" id="KW-0472">Membrane</keyword>
<evidence type="ECO:0000256" key="5">
    <source>
        <dbReference type="ARBA" id="ARBA00022737"/>
    </source>
</evidence>
<dbReference type="InterPro" id="IPR034746">
    <property type="entry name" value="POTRA"/>
</dbReference>
<evidence type="ECO:0000256" key="7">
    <source>
        <dbReference type="ARBA" id="ARBA00023237"/>
    </source>
</evidence>
<evidence type="ECO:0000256" key="4">
    <source>
        <dbReference type="ARBA" id="ARBA00022729"/>
    </source>
</evidence>
<keyword evidence="4 8" id="KW-0732">Signal</keyword>
<comment type="function">
    <text evidence="8">Part of the outer membrane protein assembly complex, which is involved in assembly and insertion of beta-barrel proteins into the outer membrane.</text>
</comment>
<evidence type="ECO:0000256" key="2">
    <source>
        <dbReference type="ARBA" id="ARBA00022452"/>
    </source>
</evidence>
<feature type="domain" description="POTRA" evidence="10">
    <location>
        <begin position="265"/>
        <end position="343"/>
    </location>
</feature>
<dbReference type="PROSITE" id="PS51779">
    <property type="entry name" value="POTRA"/>
    <property type="match status" value="5"/>
</dbReference>
<dbReference type="InterPro" id="IPR023707">
    <property type="entry name" value="OM_assembly_BamA"/>
</dbReference>
<dbReference type="Proteomes" id="UP001620597">
    <property type="component" value="Unassembled WGS sequence"/>
</dbReference>
<feature type="signal peptide" evidence="8">
    <location>
        <begin position="1"/>
        <end position="19"/>
    </location>
</feature>
<dbReference type="InterPro" id="IPR039910">
    <property type="entry name" value="D15-like"/>
</dbReference>
<dbReference type="Pfam" id="PF07244">
    <property type="entry name" value="POTRA"/>
    <property type="match status" value="4"/>
</dbReference>
<feature type="chain" id="PRO_5044909526" description="Outer membrane protein assembly factor BamA" evidence="8">
    <location>
        <begin position="20"/>
        <end position="853"/>
    </location>
</feature>
<organism evidence="11 12">
    <name type="scientific">Oceanobacter antarcticus</name>
    <dbReference type="NCBI Taxonomy" id="3133425"/>
    <lineage>
        <taxon>Bacteria</taxon>
        <taxon>Pseudomonadati</taxon>
        <taxon>Pseudomonadota</taxon>
        <taxon>Gammaproteobacteria</taxon>
        <taxon>Oceanospirillales</taxon>
        <taxon>Oceanospirillaceae</taxon>
        <taxon>Oceanobacter</taxon>
    </lineage>
</organism>
<proteinExistence type="inferred from homology"/>
<evidence type="ECO:0000256" key="1">
    <source>
        <dbReference type="ARBA" id="ARBA00004370"/>
    </source>
</evidence>
<dbReference type="InterPro" id="IPR010827">
    <property type="entry name" value="BamA/TamA_POTRA"/>
</dbReference>
<comment type="subcellular location">
    <subcellularLocation>
        <location evidence="8">Cell outer membrane</location>
    </subcellularLocation>
    <subcellularLocation>
        <location evidence="1">Membrane</location>
    </subcellularLocation>
</comment>
<evidence type="ECO:0000256" key="8">
    <source>
        <dbReference type="HAMAP-Rule" id="MF_01430"/>
    </source>
</evidence>